<reference evidence="1" key="1">
    <citation type="submission" date="2018-11" db="EMBL/GenBank/DDBJ databases">
        <authorList>
            <person name="Alioto T."/>
            <person name="Alioto T."/>
        </authorList>
    </citation>
    <scope>NUCLEOTIDE SEQUENCE</scope>
</reference>
<name>A0A8B6H231_MYTGA</name>
<proteinExistence type="predicted"/>
<dbReference type="AlphaFoldDB" id="A0A8B6H231"/>
<organism evidence="1 2">
    <name type="scientific">Mytilus galloprovincialis</name>
    <name type="common">Mediterranean mussel</name>
    <dbReference type="NCBI Taxonomy" id="29158"/>
    <lineage>
        <taxon>Eukaryota</taxon>
        <taxon>Metazoa</taxon>
        <taxon>Spiralia</taxon>
        <taxon>Lophotrochozoa</taxon>
        <taxon>Mollusca</taxon>
        <taxon>Bivalvia</taxon>
        <taxon>Autobranchia</taxon>
        <taxon>Pteriomorphia</taxon>
        <taxon>Mytilida</taxon>
        <taxon>Mytiloidea</taxon>
        <taxon>Mytilidae</taxon>
        <taxon>Mytilinae</taxon>
        <taxon>Mytilus</taxon>
    </lineage>
</organism>
<dbReference type="Proteomes" id="UP000596742">
    <property type="component" value="Unassembled WGS sequence"/>
</dbReference>
<evidence type="ECO:0000313" key="2">
    <source>
        <dbReference type="Proteomes" id="UP000596742"/>
    </source>
</evidence>
<keyword evidence="2" id="KW-1185">Reference proteome</keyword>
<comment type="caution">
    <text evidence="1">The sequence shown here is derived from an EMBL/GenBank/DDBJ whole genome shotgun (WGS) entry which is preliminary data.</text>
</comment>
<protein>
    <submittedName>
        <fullName evidence="1">Uncharacterized protein</fullName>
    </submittedName>
</protein>
<sequence length="217" mass="24595">MSEKITVECFDADARFYPCSWVGKTFKVSVDTTTVGSWSFDFTGKGSMLEMLDQVLQLECVKIHGQFIILRKIGTDMMSCMSIYNITEDAFRFYYRHRYVDNPKSVCDVCHDFKPFIARVGGKVDGQIAVSFPNCIYPRNCSDLKPRSAICDDRKEKKIEEGTCDRTPPPMPMMPGMNMGEANSKRGLIRISQSKMAHNKAMSRLMNGRTISMAMEG</sequence>
<dbReference type="EMBL" id="UYJE01009353">
    <property type="protein sequence ID" value="VDI72611.1"/>
    <property type="molecule type" value="Genomic_DNA"/>
</dbReference>
<evidence type="ECO:0000313" key="1">
    <source>
        <dbReference type="EMBL" id="VDI72611.1"/>
    </source>
</evidence>
<accession>A0A8B6H231</accession>
<dbReference type="OrthoDB" id="10405911at2759"/>
<gene>
    <name evidence="1" type="ORF">MGAL_10B036749</name>
</gene>